<dbReference type="Gene3D" id="3.30.1340.10">
    <property type="entry name" value="HPr-like"/>
    <property type="match status" value="1"/>
</dbReference>
<keyword evidence="3" id="KW-0963">Cytoplasm</keyword>
<keyword evidence="4" id="KW-0598">Phosphotransferase system</keyword>
<evidence type="ECO:0000259" key="5">
    <source>
        <dbReference type="PROSITE" id="PS51350"/>
    </source>
</evidence>
<dbReference type="InterPro" id="IPR035895">
    <property type="entry name" value="HPr-like_sf"/>
</dbReference>
<dbReference type="NCBIfam" id="TIGR01003">
    <property type="entry name" value="PTS_HPr_family"/>
    <property type="match status" value="1"/>
</dbReference>
<comment type="subcellular location">
    <subcellularLocation>
        <location evidence="1">Cytoplasm</location>
    </subcellularLocation>
</comment>
<name>Q0YUX3_9CHLB</name>
<reference evidence="6 7" key="2">
    <citation type="submission" date="2006-07" db="EMBL/GenBank/DDBJ databases">
        <title>Sequencing of the draft genome and assembly of Chlorobium ferroxidans DSM 13031.</title>
        <authorList>
            <consortium name="US DOE Joint Genome Institute (JGI-PGF)"/>
            <person name="Copeland A."/>
            <person name="Lucas S."/>
            <person name="Lapidus A."/>
            <person name="Barry K."/>
            <person name="Glavina del Rio T."/>
            <person name="Dalin E."/>
            <person name="Tice H."/>
            <person name="Bruce D."/>
            <person name="Pitluck S."/>
            <person name="Richardson P."/>
        </authorList>
    </citation>
    <scope>NUCLEOTIDE SEQUENCE [LARGE SCALE GENOMIC DNA]</scope>
    <source>
        <strain evidence="6 7">DSM 13031</strain>
    </source>
</reference>
<evidence type="ECO:0000256" key="3">
    <source>
        <dbReference type="ARBA" id="ARBA00022490"/>
    </source>
</evidence>
<evidence type="ECO:0000313" key="7">
    <source>
        <dbReference type="Proteomes" id="UP000004162"/>
    </source>
</evidence>
<dbReference type="PANTHER" id="PTHR33705:SF2">
    <property type="entry name" value="PHOSPHOCARRIER PROTEIN NPR"/>
    <property type="match status" value="1"/>
</dbReference>
<dbReference type="AlphaFoldDB" id="Q0YUX3"/>
<feature type="domain" description="HPr" evidence="5">
    <location>
        <begin position="69"/>
        <end position="156"/>
    </location>
</feature>
<evidence type="ECO:0000256" key="2">
    <source>
        <dbReference type="ARBA" id="ARBA00010736"/>
    </source>
</evidence>
<proteinExistence type="inferred from homology"/>
<sequence>MVVQADQKINPGQLYKSITQFDGIVGRCSKSSCTTCTFRFLRSVRLTLEPLTTIYRAANCFISINNTTMVNKHLTVKTPHGLHFRAAAKILRISREQQCSILLEKKNGETASAESLLEMLTLCAISGTKLKVTAEGRNGCRALAMIEEVFENGAGI</sequence>
<evidence type="ECO:0000313" key="6">
    <source>
        <dbReference type="EMBL" id="EAT60138.1"/>
    </source>
</evidence>
<organism evidence="6 7">
    <name type="scientific">Chlorobium ferrooxidans DSM 13031</name>
    <dbReference type="NCBI Taxonomy" id="377431"/>
    <lineage>
        <taxon>Bacteria</taxon>
        <taxon>Pseudomonadati</taxon>
        <taxon>Chlorobiota</taxon>
        <taxon>Chlorobiia</taxon>
        <taxon>Chlorobiales</taxon>
        <taxon>Chlorobiaceae</taxon>
        <taxon>Chlorobium/Pelodictyon group</taxon>
        <taxon>Chlorobium</taxon>
    </lineage>
</organism>
<evidence type="ECO:0000256" key="1">
    <source>
        <dbReference type="ARBA" id="ARBA00004496"/>
    </source>
</evidence>
<dbReference type="Proteomes" id="UP000004162">
    <property type="component" value="Unassembled WGS sequence"/>
</dbReference>
<comment type="similarity">
    <text evidence="2">Belongs to the HPr family.</text>
</comment>
<gene>
    <name evidence="6" type="ORF">CferDRAFT_2145</name>
</gene>
<evidence type="ECO:0000256" key="4">
    <source>
        <dbReference type="ARBA" id="ARBA00022683"/>
    </source>
</evidence>
<dbReference type="PROSITE" id="PS51350">
    <property type="entry name" value="PTS_HPR_DOM"/>
    <property type="match status" value="1"/>
</dbReference>
<protein>
    <submittedName>
        <fullName evidence="6">Phosphoryl transfer system, HPr</fullName>
    </submittedName>
</protein>
<dbReference type="EMBL" id="AASE01000001">
    <property type="protein sequence ID" value="EAT60138.1"/>
    <property type="molecule type" value="Genomic_DNA"/>
</dbReference>
<dbReference type="SUPFAM" id="SSF55594">
    <property type="entry name" value="HPr-like"/>
    <property type="match status" value="1"/>
</dbReference>
<dbReference type="GO" id="GO:0009401">
    <property type="term" value="P:phosphoenolpyruvate-dependent sugar phosphotransferase system"/>
    <property type="evidence" value="ECO:0007669"/>
    <property type="project" value="UniProtKB-KW"/>
</dbReference>
<dbReference type="PANTHER" id="PTHR33705">
    <property type="entry name" value="PHOSPHOCARRIER PROTEIN HPR"/>
    <property type="match status" value="1"/>
</dbReference>
<accession>Q0YUX3</accession>
<dbReference type="PRINTS" id="PR00107">
    <property type="entry name" value="PHOSPHOCPHPR"/>
</dbReference>
<dbReference type="Pfam" id="PF00381">
    <property type="entry name" value="PTS-HPr"/>
    <property type="match status" value="1"/>
</dbReference>
<dbReference type="InterPro" id="IPR000032">
    <property type="entry name" value="HPr-like"/>
</dbReference>
<dbReference type="GO" id="GO:0005737">
    <property type="term" value="C:cytoplasm"/>
    <property type="evidence" value="ECO:0007669"/>
    <property type="project" value="UniProtKB-SubCell"/>
</dbReference>
<reference evidence="6 7" key="1">
    <citation type="submission" date="2006-07" db="EMBL/GenBank/DDBJ databases">
        <title>Annotation of the draft genome assembly of Chlorobium ferroxidans DSM 13031.</title>
        <authorList>
            <consortium name="US DOE Joint Genome Institute (JGI-ORNL)"/>
            <person name="Larimer F."/>
            <person name="Land M."/>
            <person name="Hauser L."/>
        </authorList>
    </citation>
    <scope>NUCLEOTIDE SEQUENCE [LARGE SCALE GENOMIC DNA]</scope>
    <source>
        <strain evidence="6 7">DSM 13031</strain>
    </source>
</reference>
<dbReference type="InterPro" id="IPR050399">
    <property type="entry name" value="HPr"/>
</dbReference>
<keyword evidence="7" id="KW-1185">Reference proteome</keyword>
<comment type="caution">
    <text evidence="6">The sequence shown here is derived from an EMBL/GenBank/DDBJ whole genome shotgun (WGS) entry which is preliminary data.</text>
</comment>